<keyword evidence="2" id="KW-0808">Transferase</keyword>
<organism evidence="8 9">
    <name type="scientific">Edaphochlamys debaryana</name>
    <dbReference type="NCBI Taxonomy" id="47281"/>
    <lineage>
        <taxon>Eukaryota</taxon>
        <taxon>Viridiplantae</taxon>
        <taxon>Chlorophyta</taxon>
        <taxon>core chlorophytes</taxon>
        <taxon>Chlorophyceae</taxon>
        <taxon>CS clade</taxon>
        <taxon>Chlamydomonadales</taxon>
        <taxon>Chlamydomonadales incertae sedis</taxon>
        <taxon>Edaphochlamys</taxon>
    </lineage>
</organism>
<keyword evidence="9" id="KW-1185">Reference proteome</keyword>
<dbReference type="SUPFAM" id="SSF56112">
    <property type="entry name" value="Protein kinase-like (PK-like)"/>
    <property type="match status" value="1"/>
</dbReference>
<dbReference type="Gene3D" id="1.10.510.10">
    <property type="entry name" value="Transferase(Phosphotransferase) domain 1"/>
    <property type="match status" value="1"/>
</dbReference>
<dbReference type="PANTHER" id="PTHR24353">
    <property type="entry name" value="CYCLIC NUCLEOTIDE-DEPENDENT PROTEIN KINASE"/>
    <property type="match status" value="1"/>
</dbReference>
<evidence type="ECO:0000256" key="6">
    <source>
        <dbReference type="SAM" id="MobiDB-lite"/>
    </source>
</evidence>
<dbReference type="PROSITE" id="PS50011">
    <property type="entry name" value="PROTEIN_KINASE_DOM"/>
    <property type="match status" value="1"/>
</dbReference>
<dbReference type="InterPro" id="IPR000719">
    <property type="entry name" value="Prot_kinase_dom"/>
</dbReference>
<evidence type="ECO:0000313" key="8">
    <source>
        <dbReference type="EMBL" id="KAG2499907.1"/>
    </source>
</evidence>
<dbReference type="Pfam" id="PF00069">
    <property type="entry name" value="Pkinase"/>
    <property type="match status" value="1"/>
</dbReference>
<feature type="region of interest" description="Disordered" evidence="6">
    <location>
        <begin position="128"/>
        <end position="165"/>
    </location>
</feature>
<evidence type="ECO:0000256" key="4">
    <source>
        <dbReference type="ARBA" id="ARBA00022777"/>
    </source>
</evidence>
<protein>
    <recommendedName>
        <fullName evidence="7">Protein kinase domain-containing protein</fullName>
    </recommendedName>
</protein>
<keyword evidence="5" id="KW-0067">ATP-binding</keyword>
<evidence type="ECO:0000313" key="9">
    <source>
        <dbReference type="Proteomes" id="UP000612055"/>
    </source>
</evidence>
<evidence type="ECO:0000259" key="7">
    <source>
        <dbReference type="PROSITE" id="PS50011"/>
    </source>
</evidence>
<accession>A0A835YBK2</accession>
<dbReference type="GO" id="GO:0005524">
    <property type="term" value="F:ATP binding"/>
    <property type="evidence" value="ECO:0007669"/>
    <property type="project" value="UniProtKB-KW"/>
</dbReference>
<evidence type="ECO:0000256" key="5">
    <source>
        <dbReference type="ARBA" id="ARBA00022840"/>
    </source>
</evidence>
<dbReference type="SMART" id="SM00220">
    <property type="entry name" value="S_TKc"/>
    <property type="match status" value="1"/>
</dbReference>
<dbReference type="GO" id="GO:0004674">
    <property type="term" value="F:protein serine/threonine kinase activity"/>
    <property type="evidence" value="ECO:0007669"/>
    <property type="project" value="UniProtKB-KW"/>
</dbReference>
<dbReference type="Proteomes" id="UP000612055">
    <property type="component" value="Unassembled WGS sequence"/>
</dbReference>
<sequence length="598" mass="61353">MDLLHTAVLADGSARAALAHVAPSQLVHVAHLGLGACCSVDLVAVHCPDGSRLVAAAKSCFLPRSDTRMRASAREEELLRRCADCPFIMQLLAVVEEVPDEGTGALGNGGLGEGGCYPLPGGMAPTGGGAAWGGSAGSPVASGRSSLQSPGAHRHGSITSQGNGNGSFDAAAFPVRSQASATALASPGYQQWAQWRGGGTADDLQRQVLQRLSAASMTQQPGSPRFHSLGQTPDFGSLGGGWAGDGPASPRSPGAGGGGGGNGWSTGLGVDSSMGSFTSMGGGGGGGMAAYGGGWAAGGSGPACALATFGTYGLGGGRRGSMESAMPTDQYAGGTGMGHCTAGITRTGSMSGTAGADTQVMCTLLIGWARCGDLRRLAQLMLSRSAAHQPSKQTGGHPPVASLHPLMPEDAARFYTGCLVLALEHLHCRLHAVHRDLKLANVLLTGNGYAIVGDLGTAVDLTATPGGRLHSKVGSPGHMAPEVRDKDEAGYGLAADMWSLGACLYSMLTGQLPAGIAGPPSRSWAPQASRHWSHDLAVLVPKLLAWAPGHRPSVVQLMRDPWFRGFDWQALREQRMPPPSCTPWKELLWWPKEQPHLL</sequence>
<evidence type="ECO:0000256" key="3">
    <source>
        <dbReference type="ARBA" id="ARBA00022741"/>
    </source>
</evidence>
<gene>
    <name evidence="8" type="ORF">HYH03_002195</name>
</gene>
<evidence type="ECO:0000256" key="2">
    <source>
        <dbReference type="ARBA" id="ARBA00022679"/>
    </source>
</evidence>
<comment type="caution">
    <text evidence="8">The sequence shown here is derived from an EMBL/GenBank/DDBJ whole genome shotgun (WGS) entry which is preliminary data.</text>
</comment>
<keyword evidence="3" id="KW-0547">Nucleotide-binding</keyword>
<evidence type="ECO:0000256" key="1">
    <source>
        <dbReference type="ARBA" id="ARBA00022527"/>
    </source>
</evidence>
<feature type="region of interest" description="Disordered" evidence="6">
    <location>
        <begin position="213"/>
        <end position="268"/>
    </location>
</feature>
<feature type="compositionally biased region" description="Polar residues" evidence="6">
    <location>
        <begin position="213"/>
        <end position="222"/>
    </location>
</feature>
<dbReference type="PANTHER" id="PTHR24353:SF147">
    <property type="entry name" value="CGMP-DEPENDENT SERINE_THREONIN PROTEIN KINASE-RELATED"/>
    <property type="match status" value="1"/>
</dbReference>
<dbReference type="InterPro" id="IPR011009">
    <property type="entry name" value="Kinase-like_dom_sf"/>
</dbReference>
<reference evidence="8" key="1">
    <citation type="journal article" date="2020" name="bioRxiv">
        <title>Comparative genomics of Chlamydomonas.</title>
        <authorList>
            <person name="Craig R.J."/>
            <person name="Hasan A.R."/>
            <person name="Ness R.W."/>
            <person name="Keightley P.D."/>
        </authorList>
    </citation>
    <scope>NUCLEOTIDE SEQUENCE</scope>
    <source>
        <strain evidence="8">CCAP 11/70</strain>
    </source>
</reference>
<dbReference type="OrthoDB" id="410920at2759"/>
<keyword evidence="4" id="KW-0418">Kinase</keyword>
<dbReference type="EMBL" id="JAEHOE010000005">
    <property type="protein sequence ID" value="KAG2499907.1"/>
    <property type="molecule type" value="Genomic_DNA"/>
</dbReference>
<feature type="domain" description="Protein kinase" evidence="7">
    <location>
        <begin position="274"/>
        <end position="563"/>
    </location>
</feature>
<proteinExistence type="predicted"/>
<keyword evidence="1" id="KW-0723">Serine/threonine-protein kinase</keyword>
<dbReference type="AlphaFoldDB" id="A0A835YBK2"/>
<name>A0A835YBK2_9CHLO</name>
<feature type="compositionally biased region" description="Gly residues" evidence="6">
    <location>
        <begin position="254"/>
        <end position="266"/>
    </location>
</feature>
<feature type="compositionally biased region" description="Low complexity" evidence="6">
    <location>
        <begin position="137"/>
        <end position="146"/>
    </location>
</feature>